<feature type="coiled-coil region" evidence="1">
    <location>
        <begin position="39"/>
        <end position="83"/>
    </location>
</feature>
<feature type="transmembrane region" description="Helical" evidence="2">
    <location>
        <begin position="6"/>
        <end position="25"/>
    </location>
</feature>
<keyword evidence="2" id="KW-0812">Transmembrane</keyword>
<keyword evidence="2" id="KW-1133">Transmembrane helix</keyword>
<reference evidence="3 4" key="1">
    <citation type="journal article" date="2014" name="Int. J. Syst. Evol. Microbiol.">
        <title>Listeria floridensis sp. nov., Listeria aquatica sp. nov., Listeria cornellensis sp. nov., Listeria riparia sp. nov. and Listeria grandensis sp. nov., from agricultural and natural environments.</title>
        <authorList>
            <person name="den Bakker H.C."/>
            <person name="Warchocki S."/>
            <person name="Wright E.M."/>
            <person name="Allred A.F."/>
            <person name="Ahlstrom C."/>
            <person name="Manuel C.S."/>
            <person name="Stasiewicz M.J."/>
            <person name="Burrell A."/>
            <person name="Roof S."/>
            <person name="Strawn L."/>
            <person name="Fortes E.D."/>
            <person name="Nightingale K.K."/>
            <person name="Kephart D."/>
            <person name="Wiedmann M."/>
        </authorList>
    </citation>
    <scope>NUCLEOTIDE SEQUENCE [LARGE SCALE GENOMIC DNA]</scope>
    <source>
        <strain evidence="3 4">FSL S10-1187</strain>
    </source>
</reference>
<keyword evidence="2" id="KW-0472">Membrane</keyword>
<dbReference type="Proteomes" id="UP000019249">
    <property type="component" value="Unassembled WGS sequence"/>
</dbReference>
<dbReference type="SUPFAM" id="SSF75712">
    <property type="entry name" value="Rad50 coiled-coil Zn hook"/>
    <property type="match status" value="1"/>
</dbReference>
<sequence>MNNLIYSIPATVIVACITGLGTYFASKRTSKTTMETLYTTEIQKIIDEYNRQLGELREEITKLKEENQALNQLITKLQNERRV</sequence>
<evidence type="ECO:0000313" key="4">
    <source>
        <dbReference type="Proteomes" id="UP000019249"/>
    </source>
</evidence>
<name>A0ABN0RHV0_9LIST</name>
<evidence type="ECO:0000256" key="1">
    <source>
        <dbReference type="SAM" id="Coils"/>
    </source>
</evidence>
<dbReference type="RefSeq" id="WP_036096062.1">
    <property type="nucleotide sequence ID" value="NZ_AODF01000003.1"/>
</dbReference>
<evidence type="ECO:0000256" key="2">
    <source>
        <dbReference type="SAM" id="Phobius"/>
    </source>
</evidence>
<keyword evidence="1" id="KW-0175">Coiled coil</keyword>
<organism evidence="3 4">
    <name type="scientific">Listeria floridensis FSL S10-1187</name>
    <dbReference type="NCBI Taxonomy" id="1265817"/>
    <lineage>
        <taxon>Bacteria</taxon>
        <taxon>Bacillati</taxon>
        <taxon>Bacillota</taxon>
        <taxon>Bacilli</taxon>
        <taxon>Bacillales</taxon>
        <taxon>Listeriaceae</taxon>
        <taxon>Listeria</taxon>
    </lineage>
</organism>
<keyword evidence="4" id="KW-1185">Reference proteome</keyword>
<gene>
    <name evidence="3" type="ORF">MFLO_02368</name>
</gene>
<protein>
    <submittedName>
        <fullName evidence="3">Uncharacterized protein</fullName>
    </submittedName>
</protein>
<comment type="caution">
    <text evidence="3">The sequence shown here is derived from an EMBL/GenBank/DDBJ whole genome shotgun (WGS) entry which is preliminary data.</text>
</comment>
<dbReference type="EMBL" id="AODF01000003">
    <property type="protein sequence ID" value="EUJ33510.1"/>
    <property type="molecule type" value="Genomic_DNA"/>
</dbReference>
<proteinExistence type="predicted"/>
<evidence type="ECO:0000313" key="3">
    <source>
        <dbReference type="EMBL" id="EUJ33510.1"/>
    </source>
</evidence>
<accession>A0ABN0RHV0</accession>